<keyword evidence="2" id="KW-1185">Reference proteome</keyword>
<accession>A0ABT9IGS3</accession>
<organism evidence="1 2">
    <name type="scientific">Blastococcus carthaginiensis</name>
    <dbReference type="NCBI Taxonomy" id="3050034"/>
    <lineage>
        <taxon>Bacteria</taxon>
        <taxon>Bacillati</taxon>
        <taxon>Actinomycetota</taxon>
        <taxon>Actinomycetes</taxon>
        <taxon>Geodermatophilales</taxon>
        <taxon>Geodermatophilaceae</taxon>
        <taxon>Blastococcus</taxon>
    </lineage>
</organism>
<evidence type="ECO:0000313" key="2">
    <source>
        <dbReference type="Proteomes" id="UP001233673"/>
    </source>
</evidence>
<dbReference type="RefSeq" id="WP_306001335.1">
    <property type="nucleotide sequence ID" value="NZ_JASNFN010000031.1"/>
</dbReference>
<reference evidence="2" key="1">
    <citation type="submission" date="2023-05" db="EMBL/GenBank/DDBJ databases">
        <title>Draft genome of Pseudofrankia sp. BMG5.37.</title>
        <authorList>
            <person name="Gtari M."/>
            <person name="Ghodhbane F."/>
            <person name="Sbissi I."/>
        </authorList>
    </citation>
    <scope>NUCLEOTIDE SEQUENCE [LARGE SCALE GENOMIC DNA]</scope>
    <source>
        <strain evidence="2">BMG 814</strain>
    </source>
</reference>
<evidence type="ECO:0000313" key="1">
    <source>
        <dbReference type="EMBL" id="MDP5184790.1"/>
    </source>
</evidence>
<dbReference type="EMBL" id="JASNFN010000031">
    <property type="protein sequence ID" value="MDP5184790.1"/>
    <property type="molecule type" value="Genomic_DNA"/>
</dbReference>
<gene>
    <name evidence="1" type="ORF">QOZ88_19325</name>
</gene>
<sequence>MSTIPLPPGLWERIRAVVRDEVGKLLRSGFLRSASIGEGGLTLRGGFLRLKHDGDGVETFYVGPVSPDLPDGSKQPGVIIRRNDGTIALHLYDPIPSEGDYNQFLAWRDRQGHVVFSDDTDSGQGIALPYIPFAFYRSRNEDWPVVTSTAWTTVYRAKGPKQQPKLYVETWGANNTDGATGQVRVLVNGTELATPGDTASGVVRGFNFGPAAVSGDHLSTLSIEVQARMVSGAGGVQVGVGTVQGRQS</sequence>
<protein>
    <submittedName>
        <fullName evidence="1">Uncharacterized protein</fullName>
    </submittedName>
</protein>
<dbReference type="Proteomes" id="UP001233673">
    <property type="component" value="Unassembled WGS sequence"/>
</dbReference>
<name>A0ABT9IGS3_9ACTN</name>
<proteinExistence type="predicted"/>
<comment type="caution">
    <text evidence="1">The sequence shown here is derived from an EMBL/GenBank/DDBJ whole genome shotgun (WGS) entry which is preliminary data.</text>
</comment>